<keyword evidence="1" id="KW-0411">Iron-sulfur</keyword>
<dbReference type="Gene3D" id="3.20.20.70">
    <property type="entry name" value="Aldolase class I"/>
    <property type="match status" value="1"/>
</dbReference>
<reference evidence="2" key="1">
    <citation type="submission" date="2022-11" db="UniProtKB">
        <authorList>
            <consortium name="EnsemblMetazoa"/>
        </authorList>
    </citation>
    <scope>IDENTIFICATION</scope>
</reference>
<dbReference type="AlphaFoldDB" id="A0A913XTW6"/>
<evidence type="ECO:0008006" key="4">
    <source>
        <dbReference type="Google" id="ProtNLM"/>
    </source>
</evidence>
<evidence type="ECO:0000256" key="1">
    <source>
        <dbReference type="ARBA" id="ARBA00022485"/>
    </source>
</evidence>
<accession>A0A913XTW6</accession>
<dbReference type="Proteomes" id="UP000887567">
    <property type="component" value="Unplaced"/>
</dbReference>
<name>A0A913XTW6_EXADI</name>
<dbReference type="KEGG" id="epa:110247073"/>
<keyword evidence="3" id="KW-1185">Reference proteome</keyword>
<organism evidence="2 3">
    <name type="scientific">Exaiptasia diaphana</name>
    <name type="common">Tropical sea anemone</name>
    <name type="synonym">Aiptasia pulchella</name>
    <dbReference type="NCBI Taxonomy" id="2652724"/>
    <lineage>
        <taxon>Eukaryota</taxon>
        <taxon>Metazoa</taxon>
        <taxon>Cnidaria</taxon>
        <taxon>Anthozoa</taxon>
        <taxon>Hexacorallia</taxon>
        <taxon>Actiniaria</taxon>
        <taxon>Aiptasiidae</taxon>
        <taxon>Exaiptasia</taxon>
    </lineage>
</organism>
<keyword evidence="1" id="KW-0408">Iron</keyword>
<dbReference type="PANTHER" id="PTHR42836:SF1">
    <property type="entry name" value="7-CARBOXY-7-DEAZAGUANINE SYNTHASE"/>
    <property type="match status" value="1"/>
</dbReference>
<keyword evidence="1" id="KW-0004">4Fe-4S</keyword>
<dbReference type="OrthoDB" id="8299982at2759"/>
<dbReference type="InterPro" id="IPR013785">
    <property type="entry name" value="Aldolase_TIM"/>
</dbReference>
<sequence>MTREQILEQVAAHGCPLVELTGGEPLLQPGAFPLLTELCDAGYEVLVETGGGVDISAVDPRVRRILDVKCPASGESQANHWPNLEVLRPTDELKFVVADENDYRWAIDLVRSRNLSEVCPIHISPVHGTVDLQALAGWILQDRLPIRLQLQMHKLVWSPETRGV</sequence>
<dbReference type="GO" id="GO:0051539">
    <property type="term" value="F:4 iron, 4 sulfur cluster binding"/>
    <property type="evidence" value="ECO:0007669"/>
    <property type="project" value="UniProtKB-KW"/>
</dbReference>
<dbReference type="SUPFAM" id="SSF102114">
    <property type="entry name" value="Radical SAM enzymes"/>
    <property type="match status" value="1"/>
</dbReference>
<dbReference type="InterPro" id="IPR058240">
    <property type="entry name" value="rSAM_sf"/>
</dbReference>
<dbReference type="GeneID" id="110247073"/>
<keyword evidence="1" id="KW-0479">Metal-binding</keyword>
<evidence type="ECO:0000313" key="3">
    <source>
        <dbReference type="Proteomes" id="UP000887567"/>
    </source>
</evidence>
<dbReference type="PANTHER" id="PTHR42836">
    <property type="entry name" value="7-CARBOXY-7-DEAZAGUANINE SYNTHASE"/>
    <property type="match status" value="1"/>
</dbReference>
<dbReference type="RefSeq" id="XP_020909116.1">
    <property type="nucleotide sequence ID" value="XM_021053457.1"/>
</dbReference>
<evidence type="ECO:0000313" key="2">
    <source>
        <dbReference type="EnsemblMetazoa" id="XP_020909116.1"/>
    </source>
</evidence>
<dbReference type="EnsemblMetazoa" id="XM_021053457.1">
    <property type="protein sequence ID" value="XP_020909116.1"/>
    <property type="gene ID" value="LOC110247073"/>
</dbReference>
<protein>
    <recommendedName>
        <fullName evidence="4">7-carboxy-7-deazaguanine synthase</fullName>
    </recommendedName>
</protein>
<proteinExistence type="predicted"/>